<dbReference type="PANTHER" id="PTHR11712:SF336">
    <property type="entry name" value="3-OXOACYL-[ACYL-CARRIER-PROTEIN] SYNTHASE, MITOCHONDRIAL"/>
    <property type="match status" value="1"/>
</dbReference>
<dbReference type="SUPFAM" id="SSF53901">
    <property type="entry name" value="Thiolase-like"/>
    <property type="match status" value="2"/>
</dbReference>
<dbReference type="InterPro" id="IPR036736">
    <property type="entry name" value="ACP-like_sf"/>
</dbReference>
<dbReference type="SUPFAM" id="SSF47336">
    <property type="entry name" value="ACP-like"/>
    <property type="match status" value="1"/>
</dbReference>
<evidence type="ECO:0000313" key="6">
    <source>
        <dbReference type="EMBL" id="CAK9108574.1"/>
    </source>
</evidence>
<dbReference type="PROSITE" id="PS00606">
    <property type="entry name" value="KS3_1"/>
    <property type="match status" value="1"/>
</dbReference>
<comment type="caution">
    <text evidence="6">The sequence shown here is derived from an EMBL/GenBank/DDBJ whole genome shotgun (WGS) entry which is preliminary data.</text>
</comment>
<comment type="similarity">
    <text evidence="1">Belongs to the thiolase-like superfamily. Beta-ketoacyl-ACP synthases family.</text>
</comment>
<dbReference type="EC" id="2.3.1.41" evidence="2"/>
<dbReference type="InterPro" id="IPR016039">
    <property type="entry name" value="Thiolase-like"/>
</dbReference>
<dbReference type="Pfam" id="PF02801">
    <property type="entry name" value="Ketoacyl-synt_C"/>
    <property type="match status" value="1"/>
</dbReference>
<protein>
    <recommendedName>
        <fullName evidence="2">beta-ketoacyl-[acyl-carrier-protein] synthase I</fullName>
        <ecNumber evidence="2">2.3.1.41</ecNumber>
    </recommendedName>
</protein>
<dbReference type="EMBL" id="CAXAMN010027128">
    <property type="protein sequence ID" value="CAK9108574.1"/>
    <property type="molecule type" value="Genomic_DNA"/>
</dbReference>
<dbReference type="Gene3D" id="3.40.47.10">
    <property type="match status" value="2"/>
</dbReference>
<sequence>MMQDHSQDNQLPDDQRIVITGVGVASPNGDNLNEFRAALLEGKSGVEPFETRYIKQPVLAGVCHFDEFKYQKRKERRRGTRAGSVSIYCANEAVIDSGIDWENYRKDRVGVYLGITEHGNVETENEIYEISQFDYDTKVWSHHHNPRTVANNPAGEVTLNMKITGPHLTVGAACAAGNAGFIQGLQMLRLKEVDLAIAGGVSESTHTFGIFASFASQGALAWHEDPAKACRPFDVNRNGIIVAEGGGICTLERLSDARERGAKVYGEIVGYAMNSDASDFVLPSSTRQSECIQLALNKAGLTSDDIDIVSSHATATEQGDIEESKALKSVFGDRPGVAINNTKSFIGHAMGAAGALERETGMTPPEIRQVIIDILERIAPDEDLSELDDSVAFREQMELDSMDFLDIVMELRKLYRVQIPESDYEHLGSMNSTVEYLTPLLKDA</sequence>
<dbReference type="CDD" id="cd00834">
    <property type="entry name" value="KAS_I_II"/>
    <property type="match status" value="1"/>
</dbReference>
<evidence type="ECO:0000313" key="7">
    <source>
        <dbReference type="Proteomes" id="UP001642484"/>
    </source>
</evidence>
<keyword evidence="3" id="KW-0808">Transferase</keyword>
<evidence type="ECO:0000259" key="4">
    <source>
        <dbReference type="PROSITE" id="PS50075"/>
    </source>
</evidence>
<organism evidence="6 7">
    <name type="scientific">Durusdinium trenchii</name>
    <dbReference type="NCBI Taxonomy" id="1381693"/>
    <lineage>
        <taxon>Eukaryota</taxon>
        <taxon>Sar</taxon>
        <taxon>Alveolata</taxon>
        <taxon>Dinophyceae</taxon>
        <taxon>Suessiales</taxon>
        <taxon>Symbiodiniaceae</taxon>
        <taxon>Durusdinium</taxon>
    </lineage>
</organism>
<feature type="domain" description="Carrier" evidence="4">
    <location>
        <begin position="365"/>
        <end position="441"/>
    </location>
</feature>
<dbReference type="InterPro" id="IPR000794">
    <property type="entry name" value="Beta-ketoacyl_synthase"/>
</dbReference>
<dbReference type="InterPro" id="IPR009081">
    <property type="entry name" value="PP-bd_ACP"/>
</dbReference>
<dbReference type="Gene3D" id="1.10.1200.10">
    <property type="entry name" value="ACP-like"/>
    <property type="match status" value="1"/>
</dbReference>
<dbReference type="PANTHER" id="PTHR11712">
    <property type="entry name" value="POLYKETIDE SYNTHASE-RELATED"/>
    <property type="match status" value="1"/>
</dbReference>
<feature type="domain" description="Ketosynthase family 3 (KS3)" evidence="5">
    <location>
        <begin position="14"/>
        <end position="410"/>
    </location>
</feature>
<evidence type="ECO:0000256" key="3">
    <source>
        <dbReference type="ARBA" id="ARBA00022679"/>
    </source>
</evidence>
<dbReference type="PROSITE" id="PS52004">
    <property type="entry name" value="KS3_2"/>
    <property type="match status" value="1"/>
</dbReference>
<dbReference type="PROSITE" id="PS50075">
    <property type="entry name" value="CARRIER"/>
    <property type="match status" value="1"/>
</dbReference>
<evidence type="ECO:0000256" key="2">
    <source>
        <dbReference type="ARBA" id="ARBA00013191"/>
    </source>
</evidence>
<dbReference type="Pfam" id="PF00109">
    <property type="entry name" value="ketoacyl-synt"/>
    <property type="match status" value="1"/>
</dbReference>
<evidence type="ECO:0000256" key="1">
    <source>
        <dbReference type="ARBA" id="ARBA00008467"/>
    </source>
</evidence>
<gene>
    <name evidence="6" type="ORF">CCMP2556_LOCUS50585</name>
</gene>
<dbReference type="InterPro" id="IPR020841">
    <property type="entry name" value="PKS_Beta-ketoAc_synthase_dom"/>
</dbReference>
<reference evidence="6 7" key="1">
    <citation type="submission" date="2024-02" db="EMBL/GenBank/DDBJ databases">
        <authorList>
            <person name="Chen Y."/>
            <person name="Shah S."/>
            <person name="Dougan E. K."/>
            <person name="Thang M."/>
            <person name="Chan C."/>
        </authorList>
    </citation>
    <scope>NUCLEOTIDE SEQUENCE [LARGE SCALE GENOMIC DNA]</scope>
</reference>
<proteinExistence type="inferred from homology"/>
<dbReference type="InterPro" id="IPR014030">
    <property type="entry name" value="Ketoacyl_synth_N"/>
</dbReference>
<dbReference type="Proteomes" id="UP001642484">
    <property type="component" value="Unassembled WGS sequence"/>
</dbReference>
<evidence type="ECO:0000259" key="5">
    <source>
        <dbReference type="PROSITE" id="PS52004"/>
    </source>
</evidence>
<name>A0ABP0S8C6_9DINO</name>
<dbReference type="InterPro" id="IPR018201">
    <property type="entry name" value="Ketoacyl_synth_AS"/>
</dbReference>
<dbReference type="SMART" id="SM00825">
    <property type="entry name" value="PKS_KS"/>
    <property type="match status" value="1"/>
</dbReference>
<dbReference type="Pfam" id="PF00550">
    <property type="entry name" value="PP-binding"/>
    <property type="match status" value="1"/>
</dbReference>
<dbReference type="InterPro" id="IPR014031">
    <property type="entry name" value="Ketoacyl_synth_C"/>
</dbReference>
<keyword evidence="7" id="KW-1185">Reference proteome</keyword>
<accession>A0ABP0S8C6</accession>